<evidence type="ECO:0000313" key="2">
    <source>
        <dbReference type="Proteomes" id="UP000198521"/>
    </source>
</evidence>
<sequence>MKKHMLNLEGVKILNKEAQKTVNGGYDGCDCGVVTNMPFFCPHRNCG</sequence>
<accession>A0A1H7VNL2</accession>
<gene>
    <name evidence="1" type="ORF">SAMN04487910_4124</name>
</gene>
<evidence type="ECO:0000313" key="1">
    <source>
        <dbReference type="EMBL" id="SEM10892.1"/>
    </source>
</evidence>
<dbReference type="AlphaFoldDB" id="A0A1H7VNL2"/>
<organism evidence="1 2">
    <name type="scientific">Aquimarina amphilecti</name>
    <dbReference type="NCBI Taxonomy" id="1038014"/>
    <lineage>
        <taxon>Bacteria</taxon>
        <taxon>Pseudomonadati</taxon>
        <taxon>Bacteroidota</taxon>
        <taxon>Flavobacteriia</taxon>
        <taxon>Flavobacteriales</taxon>
        <taxon>Flavobacteriaceae</taxon>
        <taxon>Aquimarina</taxon>
    </lineage>
</organism>
<dbReference type="Proteomes" id="UP000198521">
    <property type="component" value="Unassembled WGS sequence"/>
</dbReference>
<dbReference type="RefSeq" id="WP_170837142.1">
    <property type="nucleotide sequence ID" value="NZ_FOAB01000009.1"/>
</dbReference>
<reference evidence="1 2" key="1">
    <citation type="submission" date="2016-10" db="EMBL/GenBank/DDBJ databases">
        <authorList>
            <person name="de Groot N.N."/>
        </authorList>
    </citation>
    <scope>NUCLEOTIDE SEQUENCE [LARGE SCALE GENOMIC DNA]</scope>
    <source>
        <strain evidence="1 2">DSM 25232</strain>
    </source>
</reference>
<dbReference type="EMBL" id="FOAB01000009">
    <property type="protein sequence ID" value="SEM10892.1"/>
    <property type="molecule type" value="Genomic_DNA"/>
</dbReference>
<proteinExistence type="predicted"/>
<keyword evidence="2" id="KW-1185">Reference proteome</keyword>
<protein>
    <submittedName>
        <fullName evidence="1">Uncharacterized protein</fullName>
    </submittedName>
</protein>
<name>A0A1H7VNL2_AQUAM</name>